<dbReference type="SUPFAM" id="SSF47090">
    <property type="entry name" value="PGBD-like"/>
    <property type="match status" value="1"/>
</dbReference>
<dbReference type="EMBL" id="DVNZ01000182">
    <property type="protein sequence ID" value="HIU94650.1"/>
    <property type="molecule type" value="Genomic_DNA"/>
</dbReference>
<dbReference type="InterPro" id="IPR038765">
    <property type="entry name" value="Papain-like_cys_pep_sf"/>
</dbReference>
<proteinExistence type="predicted"/>
<evidence type="ECO:0000259" key="1">
    <source>
        <dbReference type="Pfam" id="PF01471"/>
    </source>
</evidence>
<accession>A0A9D1N3Z3</accession>
<evidence type="ECO:0000313" key="2">
    <source>
        <dbReference type="EMBL" id="HIU94650.1"/>
    </source>
</evidence>
<protein>
    <submittedName>
        <fullName evidence="2">Peptidoglycan-binding protein</fullName>
    </submittedName>
</protein>
<dbReference type="InterPro" id="IPR036365">
    <property type="entry name" value="PGBD-like_sf"/>
</dbReference>
<organism evidence="2 3">
    <name type="scientific">Candidatus Aphodomorpha intestinavium</name>
    <dbReference type="NCBI Taxonomy" id="2840672"/>
    <lineage>
        <taxon>Bacteria</taxon>
        <taxon>Bacillati</taxon>
        <taxon>Bacillota</taxon>
        <taxon>Clostridia</taxon>
        <taxon>Eubacteriales</taxon>
        <taxon>Candidatus Aphodomorpha</taxon>
    </lineage>
</organism>
<name>A0A9D1N3Z3_9FIRM</name>
<reference evidence="2" key="1">
    <citation type="submission" date="2020-10" db="EMBL/GenBank/DDBJ databases">
        <authorList>
            <person name="Gilroy R."/>
        </authorList>
    </citation>
    <scope>NUCLEOTIDE SEQUENCE</scope>
    <source>
        <strain evidence="2">ChiGjej2B2-16831</strain>
    </source>
</reference>
<sequence>MTYTRLLKHMMEGPDVKAVKERLAALGYLHAATHDTFGDDTLAAVTAFQAANGLEADGVVGPDTWAALFGDAKPVEPVDASAIPANIGTAAAQAIAGALSAAAATRRRIVLEALRHAHDPAVPAQYPRSLYIRGGNLYNADLTVNTITAARIEDGARRQPEYYSGGSREMMLAAVAANPATTGADCSGGVVGLMRFARVVGSGFDATADSLCGSGHSAAVEKAALLPGDWVGRSGHIGLYAGGGYVVEWMGQLYGCQLTRLDERRGFDFVSRRLRSRSGWTKFRRPRYY</sequence>
<gene>
    <name evidence="2" type="ORF">IAD24_05765</name>
</gene>
<comment type="caution">
    <text evidence="2">The sequence shown here is derived from an EMBL/GenBank/DDBJ whole genome shotgun (WGS) entry which is preliminary data.</text>
</comment>
<dbReference type="Gene3D" id="1.10.101.10">
    <property type="entry name" value="PGBD-like superfamily/PGBD"/>
    <property type="match status" value="1"/>
</dbReference>
<dbReference type="InterPro" id="IPR002477">
    <property type="entry name" value="Peptidoglycan-bd-like"/>
</dbReference>
<dbReference type="SUPFAM" id="SSF54001">
    <property type="entry name" value="Cysteine proteinases"/>
    <property type="match status" value="1"/>
</dbReference>
<evidence type="ECO:0000313" key="3">
    <source>
        <dbReference type="Proteomes" id="UP000824128"/>
    </source>
</evidence>
<dbReference type="Gene3D" id="3.90.1720.10">
    <property type="entry name" value="endopeptidase domain like (from Nostoc punctiforme)"/>
    <property type="match status" value="1"/>
</dbReference>
<dbReference type="Proteomes" id="UP000824128">
    <property type="component" value="Unassembled WGS sequence"/>
</dbReference>
<reference evidence="2" key="2">
    <citation type="journal article" date="2021" name="PeerJ">
        <title>Extensive microbial diversity within the chicken gut microbiome revealed by metagenomics and culture.</title>
        <authorList>
            <person name="Gilroy R."/>
            <person name="Ravi A."/>
            <person name="Getino M."/>
            <person name="Pursley I."/>
            <person name="Horton D.L."/>
            <person name="Alikhan N.F."/>
            <person name="Baker D."/>
            <person name="Gharbi K."/>
            <person name="Hall N."/>
            <person name="Watson M."/>
            <person name="Adriaenssens E.M."/>
            <person name="Foster-Nyarko E."/>
            <person name="Jarju S."/>
            <person name="Secka A."/>
            <person name="Antonio M."/>
            <person name="Oren A."/>
            <person name="Chaudhuri R.R."/>
            <person name="La Ragione R."/>
            <person name="Hildebrand F."/>
            <person name="Pallen M.J."/>
        </authorList>
    </citation>
    <scope>NUCLEOTIDE SEQUENCE</scope>
    <source>
        <strain evidence="2">ChiGjej2B2-16831</strain>
    </source>
</reference>
<dbReference type="AlphaFoldDB" id="A0A9D1N3Z3"/>
<dbReference type="Pfam" id="PF01471">
    <property type="entry name" value="PG_binding_1"/>
    <property type="match status" value="1"/>
</dbReference>
<feature type="domain" description="Peptidoglycan binding-like" evidence="1">
    <location>
        <begin position="13"/>
        <end position="68"/>
    </location>
</feature>
<dbReference type="InterPro" id="IPR036366">
    <property type="entry name" value="PGBDSf"/>
</dbReference>